<dbReference type="GO" id="GO:0055085">
    <property type="term" value="P:transmembrane transport"/>
    <property type="evidence" value="ECO:0007669"/>
    <property type="project" value="UniProtKB-ARBA"/>
</dbReference>
<keyword evidence="5" id="KW-1133">Transmembrane helix</keyword>
<comment type="similarity">
    <text evidence="1">Belongs to the ABC transporter superfamily.</text>
</comment>
<protein>
    <recommendedName>
        <fullName evidence="6">ABC transporter domain-containing protein</fullName>
    </recommendedName>
</protein>
<dbReference type="InterPro" id="IPR050319">
    <property type="entry name" value="ABC_transp_ATP-bind"/>
</dbReference>
<evidence type="ECO:0000256" key="4">
    <source>
        <dbReference type="ARBA" id="ARBA00022840"/>
    </source>
</evidence>
<dbReference type="InterPro" id="IPR013563">
    <property type="entry name" value="Oligopep_ABC_C"/>
</dbReference>
<dbReference type="EMBL" id="LAZR01005808">
    <property type="protein sequence ID" value="KKM96978.1"/>
    <property type="molecule type" value="Genomic_DNA"/>
</dbReference>
<dbReference type="GO" id="GO:0015833">
    <property type="term" value="P:peptide transport"/>
    <property type="evidence" value="ECO:0007669"/>
    <property type="project" value="InterPro"/>
</dbReference>
<evidence type="ECO:0000256" key="1">
    <source>
        <dbReference type="ARBA" id="ARBA00005417"/>
    </source>
</evidence>
<dbReference type="GO" id="GO:0005524">
    <property type="term" value="F:ATP binding"/>
    <property type="evidence" value="ECO:0007669"/>
    <property type="project" value="UniProtKB-KW"/>
</dbReference>
<evidence type="ECO:0000313" key="7">
    <source>
        <dbReference type="EMBL" id="KKM96978.1"/>
    </source>
</evidence>
<comment type="caution">
    <text evidence="7">The sequence shown here is derived from an EMBL/GenBank/DDBJ whole genome shotgun (WGS) entry which is preliminary data.</text>
</comment>
<dbReference type="GO" id="GO:0016887">
    <property type="term" value="F:ATP hydrolysis activity"/>
    <property type="evidence" value="ECO:0007669"/>
    <property type="project" value="InterPro"/>
</dbReference>
<dbReference type="Gene3D" id="3.40.50.300">
    <property type="entry name" value="P-loop containing nucleotide triphosphate hydrolases"/>
    <property type="match status" value="1"/>
</dbReference>
<feature type="domain" description="ABC transporter" evidence="6">
    <location>
        <begin position="27"/>
        <end position="365"/>
    </location>
</feature>
<reference evidence="7" key="1">
    <citation type="journal article" date="2015" name="Nature">
        <title>Complex archaea that bridge the gap between prokaryotes and eukaryotes.</title>
        <authorList>
            <person name="Spang A."/>
            <person name="Saw J.H."/>
            <person name="Jorgensen S.L."/>
            <person name="Zaremba-Niedzwiedzka K."/>
            <person name="Martijn J."/>
            <person name="Lind A.E."/>
            <person name="van Eijk R."/>
            <person name="Schleper C."/>
            <person name="Guy L."/>
            <person name="Ettema T.J."/>
        </authorList>
    </citation>
    <scope>NUCLEOTIDE SEQUENCE</scope>
</reference>
<dbReference type="Pfam" id="PF00005">
    <property type="entry name" value="ABC_tran"/>
    <property type="match status" value="2"/>
</dbReference>
<sequence>MTVYNEKMKNLTVEDLITSNKKRDAILSVKNLKTYFPLFGGLFKRTIGFVKAVDGVTFNIYKGETLGLVGESGCGKTSIGNTILNLVPATSGSIYLKNQNIVIGSTEKKTLNRLMIQQSTLRYIMFIPLLHITSPILNLLFLKRMETSKSNIKKINQSIKNYLTKLHSSIGEKYNTTITILRQNYRNLLKIKFVYDKEIRKKIQMVFQDPDSSLNPRLKVVKLIGEPLRILLGMKKRRNIRRRVLELLETVSMKREHLDRYPHEFSGGQKQRIVIARALACNPEIVILDEPTSALDVSVQAQILNLLKELQDKFDFSYLFITHDLSVIQHIGDRIVVMYLGKFVETGTTEEVFFNPAHPYTRALLSARPTFDPSTRKNRTILEGDVPSPINPPAGCAFHPRCPERDKHIGCGVDKPRKIHLEGDHYMYCLPLKQEKTFYKGDAASLSPDIRRK</sequence>
<name>A0A0F9LUA1_9ZZZZ</name>
<dbReference type="CDD" id="cd03257">
    <property type="entry name" value="ABC_NikE_OppD_transporters"/>
    <property type="match status" value="1"/>
</dbReference>
<feature type="transmembrane region" description="Helical" evidence="5">
    <location>
        <begin position="123"/>
        <end position="142"/>
    </location>
</feature>
<accession>A0A0F9LUA1</accession>
<dbReference type="PANTHER" id="PTHR43776">
    <property type="entry name" value="TRANSPORT ATP-BINDING PROTEIN"/>
    <property type="match status" value="1"/>
</dbReference>
<dbReference type="InterPro" id="IPR027417">
    <property type="entry name" value="P-loop_NTPase"/>
</dbReference>
<keyword evidence="5" id="KW-0472">Membrane</keyword>
<dbReference type="InterPro" id="IPR003593">
    <property type="entry name" value="AAA+_ATPase"/>
</dbReference>
<proteinExistence type="inferred from homology"/>
<keyword evidence="4" id="KW-0067">ATP-binding</keyword>
<dbReference type="PROSITE" id="PS00211">
    <property type="entry name" value="ABC_TRANSPORTER_1"/>
    <property type="match status" value="1"/>
</dbReference>
<keyword evidence="3" id="KW-0547">Nucleotide-binding</keyword>
<organism evidence="7">
    <name type="scientific">marine sediment metagenome</name>
    <dbReference type="NCBI Taxonomy" id="412755"/>
    <lineage>
        <taxon>unclassified sequences</taxon>
        <taxon>metagenomes</taxon>
        <taxon>ecological metagenomes</taxon>
    </lineage>
</organism>
<dbReference type="InterPro" id="IPR003439">
    <property type="entry name" value="ABC_transporter-like_ATP-bd"/>
</dbReference>
<evidence type="ECO:0000256" key="5">
    <source>
        <dbReference type="SAM" id="Phobius"/>
    </source>
</evidence>
<dbReference type="PANTHER" id="PTHR43776:SF7">
    <property type="entry name" value="D,D-DIPEPTIDE TRANSPORT ATP-BINDING PROTEIN DDPF-RELATED"/>
    <property type="match status" value="1"/>
</dbReference>
<dbReference type="AlphaFoldDB" id="A0A0F9LUA1"/>
<gene>
    <name evidence="7" type="ORF">LCGC14_1172660</name>
</gene>
<dbReference type="PROSITE" id="PS50893">
    <property type="entry name" value="ABC_TRANSPORTER_2"/>
    <property type="match status" value="1"/>
</dbReference>
<keyword evidence="5" id="KW-0812">Transmembrane</keyword>
<dbReference type="Pfam" id="PF08352">
    <property type="entry name" value="oligo_HPY"/>
    <property type="match status" value="1"/>
</dbReference>
<evidence type="ECO:0000259" key="6">
    <source>
        <dbReference type="PROSITE" id="PS50893"/>
    </source>
</evidence>
<keyword evidence="2" id="KW-0813">Transport</keyword>
<evidence type="ECO:0000256" key="2">
    <source>
        <dbReference type="ARBA" id="ARBA00022448"/>
    </source>
</evidence>
<dbReference type="SUPFAM" id="SSF52540">
    <property type="entry name" value="P-loop containing nucleoside triphosphate hydrolases"/>
    <property type="match status" value="1"/>
</dbReference>
<dbReference type="SMART" id="SM00382">
    <property type="entry name" value="AAA"/>
    <property type="match status" value="1"/>
</dbReference>
<dbReference type="NCBIfam" id="TIGR01727">
    <property type="entry name" value="oligo_HPY"/>
    <property type="match status" value="1"/>
</dbReference>
<evidence type="ECO:0000256" key="3">
    <source>
        <dbReference type="ARBA" id="ARBA00022741"/>
    </source>
</evidence>
<dbReference type="InterPro" id="IPR017871">
    <property type="entry name" value="ABC_transporter-like_CS"/>
</dbReference>